<dbReference type="InterPro" id="IPR003607">
    <property type="entry name" value="HD/PDEase_dom"/>
</dbReference>
<dbReference type="PANTHER" id="PTHR40202:SF1">
    <property type="entry name" value="HD DOMAIN-CONTAINING PROTEIN"/>
    <property type="match status" value="1"/>
</dbReference>
<dbReference type="SUPFAM" id="SSF109604">
    <property type="entry name" value="HD-domain/PDEase-like"/>
    <property type="match status" value="1"/>
</dbReference>
<dbReference type="NCBIfam" id="TIGR00277">
    <property type="entry name" value="HDIG"/>
    <property type="match status" value="1"/>
</dbReference>
<dbReference type="InterPro" id="IPR006675">
    <property type="entry name" value="HDIG_dom"/>
</dbReference>
<dbReference type="InterPro" id="IPR052567">
    <property type="entry name" value="OP_Dioxygenase"/>
</dbReference>
<dbReference type="Proteomes" id="UP000186955">
    <property type="component" value="Unassembled WGS sequence"/>
</dbReference>
<keyword evidence="3" id="KW-1185">Reference proteome</keyword>
<dbReference type="Pfam" id="PF01966">
    <property type="entry name" value="HD"/>
    <property type="match status" value="1"/>
</dbReference>
<dbReference type="EMBL" id="MNBE01000228">
    <property type="protein sequence ID" value="OKP12220.1"/>
    <property type="molecule type" value="Genomic_DNA"/>
</dbReference>
<dbReference type="AlphaFoldDB" id="A0A1Q5UIB2"/>
<proteinExistence type="predicted"/>
<name>A0A1Q5UIB2_9EURO</name>
<evidence type="ECO:0000259" key="1">
    <source>
        <dbReference type="Pfam" id="PF01966"/>
    </source>
</evidence>
<feature type="domain" description="HD" evidence="1">
    <location>
        <begin position="34"/>
        <end position="135"/>
    </location>
</feature>
<dbReference type="PANTHER" id="PTHR40202">
    <property type="match status" value="1"/>
</dbReference>
<dbReference type="Gene3D" id="1.10.3210.10">
    <property type="entry name" value="Hypothetical protein af1432"/>
    <property type="match status" value="1"/>
</dbReference>
<dbReference type="CDD" id="cd00077">
    <property type="entry name" value="HDc"/>
    <property type="match status" value="1"/>
</dbReference>
<dbReference type="STRING" id="1316194.A0A1Q5UIB2"/>
<comment type="caution">
    <text evidence="2">The sequence shown here is derived from an EMBL/GenBank/DDBJ whole genome shotgun (WGS) entry which is preliminary data.</text>
</comment>
<reference evidence="2 3" key="1">
    <citation type="submission" date="2016-10" db="EMBL/GenBank/DDBJ databases">
        <title>Genome sequence of the ascomycete fungus Penicillium subrubescens.</title>
        <authorList>
            <person name="De Vries R.P."/>
            <person name="Peng M."/>
            <person name="Dilokpimol A."/>
            <person name="Hilden K."/>
            <person name="Makela M.R."/>
            <person name="Grigoriev I."/>
            <person name="Riley R."/>
            <person name="Granchi Z."/>
        </authorList>
    </citation>
    <scope>NUCLEOTIDE SEQUENCE [LARGE SCALE GENOMIC DNA]</scope>
    <source>
        <strain evidence="2 3">CBS 132785</strain>
    </source>
</reference>
<organism evidence="2 3">
    <name type="scientific">Penicillium subrubescens</name>
    <dbReference type="NCBI Taxonomy" id="1316194"/>
    <lineage>
        <taxon>Eukaryota</taxon>
        <taxon>Fungi</taxon>
        <taxon>Dikarya</taxon>
        <taxon>Ascomycota</taxon>
        <taxon>Pezizomycotina</taxon>
        <taxon>Eurotiomycetes</taxon>
        <taxon>Eurotiomycetidae</taxon>
        <taxon>Eurotiales</taxon>
        <taxon>Aspergillaceae</taxon>
        <taxon>Penicillium</taxon>
    </lineage>
</organism>
<evidence type="ECO:0000313" key="3">
    <source>
        <dbReference type="Proteomes" id="UP000186955"/>
    </source>
</evidence>
<protein>
    <recommendedName>
        <fullName evidence="1">HD domain-containing protein</fullName>
    </recommendedName>
</protein>
<dbReference type="InterPro" id="IPR006674">
    <property type="entry name" value="HD_domain"/>
</dbReference>
<evidence type="ECO:0000313" key="2">
    <source>
        <dbReference type="EMBL" id="OKP12220.1"/>
    </source>
</evidence>
<gene>
    <name evidence="2" type="ORF">PENSUB_1956</name>
</gene>
<accession>A0A1Q5UIB2</accession>
<sequence>MEHKTPTERANALVSALEKHGQGDYIGESINQLEHSLQAADQARKSGRRSVGIFCPYNISSLDIGARDELVIAALFHDIGQIIPLDSTKEVRMNLRGSTENVGRVGHEAIGAAYLQSLGFSETVCRLVNSHVAAKRYLTAVNRGYYDSLSSASQKSLAFQGGPFQGDELQAFEQDPLRDEMVSLRLWDDTAKLEEAETTTPRAGTYVDIITAHLSRTQLPSRS</sequence>